<proteinExistence type="predicted"/>
<evidence type="ECO:0000256" key="2">
    <source>
        <dbReference type="SAM" id="Phobius"/>
    </source>
</evidence>
<dbReference type="AlphaFoldDB" id="A0A8J3TZD0"/>
<dbReference type="RefSeq" id="WP_204071111.1">
    <property type="nucleotide sequence ID" value="NZ_BOOP01000001.1"/>
</dbReference>
<evidence type="ECO:0000256" key="1">
    <source>
        <dbReference type="SAM" id="MobiDB-lite"/>
    </source>
</evidence>
<protein>
    <recommendedName>
        <fullName evidence="5">Cell division protein FtsL</fullName>
    </recommendedName>
</protein>
<evidence type="ECO:0008006" key="5">
    <source>
        <dbReference type="Google" id="ProtNLM"/>
    </source>
</evidence>
<evidence type="ECO:0000313" key="3">
    <source>
        <dbReference type="EMBL" id="GII35381.1"/>
    </source>
</evidence>
<feature type="compositionally biased region" description="Low complexity" evidence="1">
    <location>
        <begin position="82"/>
        <end position="92"/>
    </location>
</feature>
<feature type="compositionally biased region" description="Basic and acidic residues" evidence="1">
    <location>
        <begin position="200"/>
        <end position="210"/>
    </location>
</feature>
<gene>
    <name evidence="3" type="ORF">Pph01_03840</name>
</gene>
<name>A0A8J3TZD0_9ACTN</name>
<keyword evidence="2" id="KW-0812">Transmembrane</keyword>
<dbReference type="EMBL" id="BOOP01000001">
    <property type="protein sequence ID" value="GII35381.1"/>
    <property type="molecule type" value="Genomic_DNA"/>
</dbReference>
<keyword evidence="4" id="KW-1185">Reference proteome</keyword>
<feature type="region of interest" description="Disordered" evidence="1">
    <location>
        <begin position="200"/>
        <end position="236"/>
    </location>
</feature>
<comment type="caution">
    <text evidence="3">The sequence shown here is derived from an EMBL/GenBank/DDBJ whole genome shotgun (WGS) entry which is preliminary data.</text>
</comment>
<feature type="transmembrane region" description="Helical" evidence="2">
    <location>
        <begin position="137"/>
        <end position="159"/>
    </location>
</feature>
<sequence>MSTTEQESRTAARRVPAPPRRTGRPVGGGVPAAEAPGRRTPTEAPGRPRTQAEAPAPASARRGQVTAPAPESPRRGKPTRPAPARVPDAAPASGARTLTPDAPVRVTPSGTQTPEAQTAVRVRPARSAFRRPPKAPFVLLVVGLMCGGLVTLLLLNVVLSQDSFKLTDLRSSTDQLHEQAATLEGELRVWDQPGAIEEAAKPLGVEKDTSAPRFVKTGPSVGAADAAAPREEGMVK</sequence>
<feature type="compositionally biased region" description="Basic and acidic residues" evidence="1">
    <location>
        <begin position="1"/>
        <end position="10"/>
    </location>
</feature>
<reference evidence="3 4" key="1">
    <citation type="submission" date="2021-01" db="EMBL/GenBank/DDBJ databases">
        <title>Whole genome shotgun sequence of Planotetraspora phitsanulokensis NBRC 104273.</title>
        <authorList>
            <person name="Komaki H."/>
            <person name="Tamura T."/>
        </authorList>
    </citation>
    <scope>NUCLEOTIDE SEQUENCE [LARGE SCALE GENOMIC DNA]</scope>
    <source>
        <strain evidence="3 4">NBRC 104273</strain>
    </source>
</reference>
<evidence type="ECO:0000313" key="4">
    <source>
        <dbReference type="Proteomes" id="UP000622547"/>
    </source>
</evidence>
<keyword evidence="2" id="KW-0472">Membrane</keyword>
<accession>A0A8J3TZD0</accession>
<keyword evidence="2" id="KW-1133">Transmembrane helix</keyword>
<organism evidence="3 4">
    <name type="scientific">Planotetraspora phitsanulokensis</name>
    <dbReference type="NCBI Taxonomy" id="575192"/>
    <lineage>
        <taxon>Bacteria</taxon>
        <taxon>Bacillati</taxon>
        <taxon>Actinomycetota</taxon>
        <taxon>Actinomycetes</taxon>
        <taxon>Streptosporangiales</taxon>
        <taxon>Streptosporangiaceae</taxon>
        <taxon>Planotetraspora</taxon>
    </lineage>
</organism>
<feature type="region of interest" description="Disordered" evidence="1">
    <location>
        <begin position="1"/>
        <end position="118"/>
    </location>
</feature>
<dbReference type="Proteomes" id="UP000622547">
    <property type="component" value="Unassembled WGS sequence"/>
</dbReference>